<proteinExistence type="predicted"/>
<dbReference type="eggNOG" id="ENOG5030CV1">
    <property type="taxonomic scope" value="Bacteria"/>
</dbReference>
<keyword evidence="1" id="KW-1133">Transmembrane helix</keyword>
<dbReference type="HOGENOM" id="CLU_088948_1_0_6"/>
<name>H8KZV4_FRAAD</name>
<dbReference type="RefSeq" id="WP_014401621.1">
    <property type="nucleotide sequence ID" value="NC_017033.1"/>
</dbReference>
<keyword evidence="3" id="KW-1185">Reference proteome</keyword>
<evidence type="ECO:0000256" key="1">
    <source>
        <dbReference type="SAM" id="Phobius"/>
    </source>
</evidence>
<dbReference type="KEGG" id="fau:Fraau_0115"/>
<evidence type="ECO:0000313" key="3">
    <source>
        <dbReference type="Proteomes" id="UP000005234"/>
    </source>
</evidence>
<reference evidence="2" key="1">
    <citation type="submission" date="2012-02" db="EMBL/GenBank/DDBJ databases">
        <title>The complete genome of Frateuria aurantia DSM 6220.</title>
        <authorList>
            <consortium name="US DOE Joint Genome Institute (JGI-PGF)"/>
            <person name="Lucas S."/>
            <person name="Copeland A."/>
            <person name="Lapidus A."/>
            <person name="Glavina del Rio T."/>
            <person name="Dalin E."/>
            <person name="Tice H."/>
            <person name="Bruce D."/>
            <person name="Goodwin L."/>
            <person name="Pitluck S."/>
            <person name="Peters L."/>
            <person name="Ovchinnikova G."/>
            <person name="Teshima H."/>
            <person name="Kyrpides N."/>
            <person name="Mavromatis K."/>
            <person name="Ivanova N."/>
            <person name="Brettin T."/>
            <person name="Detter J.C."/>
            <person name="Han C."/>
            <person name="Larimer F."/>
            <person name="Land M."/>
            <person name="Hauser L."/>
            <person name="Markowitz V."/>
            <person name="Cheng J.-F."/>
            <person name="Hugenholtz P."/>
            <person name="Woyke T."/>
            <person name="Wu D."/>
            <person name="Brambilla E."/>
            <person name="Klenk H.-P."/>
            <person name="Eisen J.A."/>
        </authorList>
    </citation>
    <scope>NUCLEOTIDE SEQUENCE</scope>
    <source>
        <strain evidence="2">DSM 6220</strain>
    </source>
</reference>
<dbReference type="Pfam" id="PF10741">
    <property type="entry name" value="T2SSM_b"/>
    <property type="match status" value="1"/>
</dbReference>
<sequence>MRRRPEWPKLPAALWPIGLGLLLAALLYGIGLHGWLVAPAWRERQEMAALRQQQATNAARLALRPEWQRRLAGLQRQPSEARDFLPDDDPSTASADLMQRVVASVAAHGGPAACEVTQKIPVAMDREGQASYREVRVTINLRCDPAGLAAVLYDLEYGHPYIYISDFVMYPNAQAFNDAADPRAEVQFTVAGFLRVAAAAASPEPAP</sequence>
<dbReference type="OrthoDB" id="5767259at2"/>
<gene>
    <name evidence="2" type="ordered locus">Fraau_0115</name>
</gene>
<dbReference type="AlphaFoldDB" id="H8KZV4"/>
<protein>
    <submittedName>
        <fullName evidence="2">General secretion pathway protein M</fullName>
    </submittedName>
</protein>
<accession>H8KZV4</accession>
<dbReference type="Proteomes" id="UP000005234">
    <property type="component" value="Chromosome"/>
</dbReference>
<dbReference type="EMBL" id="CP003350">
    <property type="protein sequence ID" value="AFC84615.1"/>
    <property type="molecule type" value="Genomic_DNA"/>
</dbReference>
<dbReference type="NCBIfam" id="NF040576">
    <property type="entry name" value="T2SS_GspM_XpsM"/>
    <property type="match status" value="1"/>
</dbReference>
<organism evidence="2 3">
    <name type="scientific">Frateuria aurantia (strain ATCC 33424 / DSM 6220 / KCTC 2777 / LMG 1558 / NBRC 3245 / NCIMB 13370)</name>
    <name type="common">Acetobacter aurantius</name>
    <dbReference type="NCBI Taxonomy" id="767434"/>
    <lineage>
        <taxon>Bacteria</taxon>
        <taxon>Pseudomonadati</taxon>
        <taxon>Pseudomonadota</taxon>
        <taxon>Gammaproteobacteria</taxon>
        <taxon>Lysobacterales</taxon>
        <taxon>Rhodanobacteraceae</taxon>
        <taxon>Frateuria</taxon>
    </lineage>
</organism>
<evidence type="ECO:0000313" key="2">
    <source>
        <dbReference type="EMBL" id="AFC84615.1"/>
    </source>
</evidence>
<dbReference type="InterPro" id="IPR034756">
    <property type="entry name" value="T2SSM_b"/>
</dbReference>
<dbReference type="STRING" id="767434.Fraau_0115"/>
<keyword evidence="1" id="KW-0812">Transmembrane</keyword>
<keyword evidence="1" id="KW-0472">Membrane</keyword>
<feature type="transmembrane region" description="Helical" evidence="1">
    <location>
        <begin position="12"/>
        <end position="36"/>
    </location>
</feature>